<feature type="compositionally biased region" description="Low complexity" evidence="1">
    <location>
        <begin position="181"/>
        <end position="192"/>
    </location>
</feature>
<feature type="compositionally biased region" description="Acidic residues" evidence="1">
    <location>
        <begin position="380"/>
        <end position="389"/>
    </location>
</feature>
<organism evidence="3 4">
    <name type="scientific">Thamnidium elegans</name>
    <dbReference type="NCBI Taxonomy" id="101142"/>
    <lineage>
        <taxon>Eukaryota</taxon>
        <taxon>Fungi</taxon>
        <taxon>Fungi incertae sedis</taxon>
        <taxon>Mucoromycota</taxon>
        <taxon>Mucoromycotina</taxon>
        <taxon>Mucoromycetes</taxon>
        <taxon>Mucorales</taxon>
        <taxon>Mucorineae</taxon>
        <taxon>Mucoraceae</taxon>
        <taxon>Thamnidium</taxon>
    </lineage>
</organism>
<dbReference type="SMART" id="SM00751">
    <property type="entry name" value="BSD"/>
    <property type="match status" value="1"/>
</dbReference>
<sequence>MDDMYQYAASAVDSNNKTANTVPEEDDVIIKAFTNMGWGKKWSSLVDTVKKQSEAFVEGTKKDFQEITQVLTEDDETTNEEPSREIDLNPIDTIRENLARINTVNFTSLRDGLTHTLNQTLPSQITSVRLPENMDLTQLKEGLTNGTRSAEQYLQNFGTDVIAALKSTVTVLAPEEEEEPSSSSTDKNSSQSPRIFASRKEALIAKMQTNENTYLIDPASLVKDQEQERKVLETFNTSFKIEEYTEEIAQLLNDYPSLRETMDKLVPIQVSYTLFWQRYFYSAWKIDQDEQKRQMIVQGVTEDDADFKWDSDDEETQLPAPVASASTATITNKDIKQESRSSEDTDDFSNISEPIESPALKSSQTTEDEWIKPEKKKSDDEDDSDSDWE</sequence>
<dbReference type="PANTHER" id="PTHR16019">
    <property type="entry name" value="SYNAPSE-ASSOCIATED PROTEIN"/>
    <property type="match status" value="1"/>
</dbReference>
<evidence type="ECO:0000259" key="2">
    <source>
        <dbReference type="PROSITE" id="PS50858"/>
    </source>
</evidence>
<accession>A0A8H7SKN1</accession>
<dbReference type="PANTHER" id="PTHR16019:SF5">
    <property type="entry name" value="BSD DOMAIN-CONTAINING PROTEIN 1"/>
    <property type="match status" value="1"/>
</dbReference>
<dbReference type="InterPro" id="IPR035925">
    <property type="entry name" value="BSD_dom_sf"/>
</dbReference>
<evidence type="ECO:0000313" key="3">
    <source>
        <dbReference type="EMBL" id="KAG2230771.1"/>
    </source>
</evidence>
<dbReference type="Proteomes" id="UP000613177">
    <property type="component" value="Unassembled WGS sequence"/>
</dbReference>
<feature type="domain" description="BSD" evidence="2">
    <location>
        <begin position="235"/>
        <end position="287"/>
    </location>
</feature>
<feature type="region of interest" description="Disordered" evidence="1">
    <location>
        <begin position="311"/>
        <end position="389"/>
    </location>
</feature>
<dbReference type="EMBL" id="JAEPRE010000184">
    <property type="protein sequence ID" value="KAG2230771.1"/>
    <property type="molecule type" value="Genomic_DNA"/>
</dbReference>
<dbReference type="InterPro" id="IPR051494">
    <property type="entry name" value="BSD_domain-containing"/>
</dbReference>
<comment type="caution">
    <text evidence="3">The sequence shown here is derived from an EMBL/GenBank/DDBJ whole genome shotgun (WGS) entry which is preliminary data.</text>
</comment>
<dbReference type="Pfam" id="PF03909">
    <property type="entry name" value="BSD"/>
    <property type="match status" value="1"/>
</dbReference>
<evidence type="ECO:0000256" key="1">
    <source>
        <dbReference type="SAM" id="MobiDB-lite"/>
    </source>
</evidence>
<dbReference type="Gene3D" id="1.10.3970.10">
    <property type="entry name" value="BSD domain"/>
    <property type="match status" value="1"/>
</dbReference>
<proteinExistence type="predicted"/>
<keyword evidence="4" id="KW-1185">Reference proteome</keyword>
<protein>
    <recommendedName>
        <fullName evidence="2">BSD domain-containing protein</fullName>
    </recommendedName>
</protein>
<dbReference type="AlphaFoldDB" id="A0A8H7SKN1"/>
<feature type="compositionally biased region" description="Basic and acidic residues" evidence="1">
    <location>
        <begin position="369"/>
        <end position="379"/>
    </location>
</feature>
<dbReference type="PROSITE" id="PS50858">
    <property type="entry name" value="BSD"/>
    <property type="match status" value="1"/>
</dbReference>
<feature type="region of interest" description="Disordered" evidence="1">
    <location>
        <begin position="173"/>
        <end position="193"/>
    </location>
</feature>
<name>A0A8H7SKN1_9FUNG</name>
<gene>
    <name evidence="3" type="ORF">INT48_001673</name>
</gene>
<reference evidence="3" key="1">
    <citation type="submission" date="2021-01" db="EMBL/GenBank/DDBJ databases">
        <title>Metabolic potential, ecology and presence of endohyphal bacteria is reflected in genomic diversity of Mucoromycotina.</title>
        <authorList>
            <person name="Muszewska A."/>
            <person name="Okrasinska A."/>
            <person name="Steczkiewicz K."/>
            <person name="Drgas O."/>
            <person name="Orlowska M."/>
            <person name="Perlinska-Lenart U."/>
            <person name="Aleksandrzak-Piekarczyk T."/>
            <person name="Szatraj K."/>
            <person name="Zielenkiewicz U."/>
            <person name="Pilsyk S."/>
            <person name="Malc E."/>
            <person name="Mieczkowski P."/>
            <person name="Kruszewska J.S."/>
            <person name="Biernat P."/>
            <person name="Pawlowska J."/>
        </authorList>
    </citation>
    <scope>NUCLEOTIDE SEQUENCE</scope>
    <source>
        <strain evidence="3">WA0000018081</strain>
    </source>
</reference>
<dbReference type="SUPFAM" id="SSF140383">
    <property type="entry name" value="BSD domain-like"/>
    <property type="match status" value="1"/>
</dbReference>
<evidence type="ECO:0000313" key="4">
    <source>
        <dbReference type="Proteomes" id="UP000613177"/>
    </source>
</evidence>
<dbReference type="GO" id="GO:0005737">
    <property type="term" value="C:cytoplasm"/>
    <property type="evidence" value="ECO:0007669"/>
    <property type="project" value="TreeGrafter"/>
</dbReference>
<feature type="compositionally biased region" description="Basic and acidic residues" evidence="1">
    <location>
        <begin position="333"/>
        <end position="343"/>
    </location>
</feature>
<dbReference type="InterPro" id="IPR005607">
    <property type="entry name" value="BSD_dom"/>
</dbReference>